<accession>A0ABN7X7M8</accession>
<proteinExistence type="predicted"/>
<organism evidence="1 2">
    <name type="scientific">Gigaspora margarita</name>
    <dbReference type="NCBI Taxonomy" id="4874"/>
    <lineage>
        <taxon>Eukaryota</taxon>
        <taxon>Fungi</taxon>
        <taxon>Fungi incertae sedis</taxon>
        <taxon>Mucoromycota</taxon>
        <taxon>Glomeromycotina</taxon>
        <taxon>Glomeromycetes</taxon>
        <taxon>Diversisporales</taxon>
        <taxon>Gigasporaceae</taxon>
        <taxon>Gigaspora</taxon>
    </lineage>
</organism>
<evidence type="ECO:0000313" key="1">
    <source>
        <dbReference type="EMBL" id="CAG8849056.1"/>
    </source>
</evidence>
<keyword evidence="2" id="KW-1185">Reference proteome</keyword>
<comment type="caution">
    <text evidence="1">The sequence shown here is derived from an EMBL/GenBank/DDBJ whole genome shotgun (WGS) entry which is preliminary data.</text>
</comment>
<gene>
    <name evidence="1" type="ORF">GMARGA_LOCUS39501</name>
</gene>
<sequence>RKQFPYQLAFAMSINKSQEQMMNCVGLYLPTPVFHIGNYTLRVQ</sequence>
<feature type="non-terminal residue" evidence="1">
    <location>
        <position position="44"/>
    </location>
</feature>
<protein>
    <submittedName>
        <fullName evidence="1">2753_t:CDS:1</fullName>
    </submittedName>
</protein>
<dbReference type="EMBL" id="CAJVQB010094628">
    <property type="protein sequence ID" value="CAG8849056.1"/>
    <property type="molecule type" value="Genomic_DNA"/>
</dbReference>
<name>A0ABN7X7M8_GIGMA</name>
<feature type="non-terminal residue" evidence="1">
    <location>
        <position position="1"/>
    </location>
</feature>
<evidence type="ECO:0000313" key="2">
    <source>
        <dbReference type="Proteomes" id="UP000789901"/>
    </source>
</evidence>
<dbReference type="Proteomes" id="UP000789901">
    <property type="component" value="Unassembled WGS sequence"/>
</dbReference>
<reference evidence="1 2" key="1">
    <citation type="submission" date="2021-06" db="EMBL/GenBank/DDBJ databases">
        <authorList>
            <person name="Kallberg Y."/>
            <person name="Tangrot J."/>
            <person name="Rosling A."/>
        </authorList>
    </citation>
    <scope>NUCLEOTIDE SEQUENCE [LARGE SCALE GENOMIC DNA]</scope>
    <source>
        <strain evidence="1 2">120-4 pot B 10/14</strain>
    </source>
</reference>